<evidence type="ECO:0000256" key="3">
    <source>
        <dbReference type="ARBA" id="ARBA00004991"/>
    </source>
</evidence>
<dbReference type="InterPro" id="IPR002347">
    <property type="entry name" value="SDR_fam"/>
</dbReference>
<comment type="subcellular location">
    <subcellularLocation>
        <location evidence="1">Endoplasmic reticulum</location>
    </subcellularLocation>
</comment>
<dbReference type="EMBL" id="JASFZW010000007">
    <property type="protein sequence ID" value="KAK2077109.1"/>
    <property type="molecule type" value="Genomic_DNA"/>
</dbReference>
<dbReference type="GO" id="GO:0030148">
    <property type="term" value="P:sphingolipid biosynthetic process"/>
    <property type="evidence" value="ECO:0007669"/>
    <property type="project" value="InterPro"/>
</dbReference>
<proteinExistence type="inferred from homology"/>
<dbReference type="InterPro" id="IPR057326">
    <property type="entry name" value="KR_dom"/>
</dbReference>
<comment type="caution">
    <text evidence="13">The sequence shown here is derived from an EMBL/GenBank/DDBJ whole genome shotgun (WGS) entry which is preliminary data.</text>
</comment>
<keyword evidence="11" id="KW-0472">Membrane</keyword>
<dbReference type="GO" id="GO:0047560">
    <property type="term" value="F:3-dehydrosphinganine reductase activity"/>
    <property type="evidence" value="ECO:0007669"/>
    <property type="project" value="UniProtKB-EC"/>
</dbReference>
<reference evidence="13" key="1">
    <citation type="submission" date="2021-01" db="EMBL/GenBank/DDBJ databases">
        <authorList>
            <person name="Eckstrom K.M.E."/>
        </authorList>
    </citation>
    <scope>NUCLEOTIDE SEQUENCE</scope>
    <source>
        <strain evidence="13">UVCC 0001</strain>
    </source>
</reference>
<evidence type="ECO:0000313" key="14">
    <source>
        <dbReference type="Proteomes" id="UP001255856"/>
    </source>
</evidence>
<name>A0AAD9IH96_PROWI</name>
<comment type="similarity">
    <text evidence="10">Belongs to the short-chain dehydrogenases/reductases (SDR) family.</text>
</comment>
<dbReference type="PRINTS" id="PR00081">
    <property type="entry name" value="GDHRDH"/>
</dbReference>
<dbReference type="PANTHER" id="PTHR43550:SF3">
    <property type="entry name" value="3-KETODIHYDROSPHINGOSINE REDUCTASE"/>
    <property type="match status" value="1"/>
</dbReference>
<dbReference type="AlphaFoldDB" id="A0AAD9IH96"/>
<keyword evidence="7" id="KW-0560">Oxidoreductase</keyword>
<dbReference type="Pfam" id="PF00106">
    <property type="entry name" value="adh_short"/>
    <property type="match status" value="1"/>
</dbReference>
<evidence type="ECO:0000256" key="4">
    <source>
        <dbReference type="ARBA" id="ARBA00022824"/>
    </source>
</evidence>
<dbReference type="GO" id="GO:0005789">
    <property type="term" value="C:endoplasmic reticulum membrane"/>
    <property type="evidence" value="ECO:0007669"/>
    <property type="project" value="TreeGrafter"/>
</dbReference>
<dbReference type="EC" id="1.1.1.102" evidence="9"/>
<dbReference type="Proteomes" id="UP001255856">
    <property type="component" value="Unassembled WGS sequence"/>
</dbReference>
<protein>
    <recommendedName>
        <fullName evidence="9">3-dehydrosphinganine reductase</fullName>
        <ecNumber evidence="9">1.1.1.102</ecNumber>
    </recommendedName>
</protein>
<dbReference type="CDD" id="cd08939">
    <property type="entry name" value="KDSR-like_SDR_c"/>
    <property type="match status" value="1"/>
</dbReference>
<evidence type="ECO:0000259" key="12">
    <source>
        <dbReference type="SMART" id="SM00822"/>
    </source>
</evidence>
<keyword evidence="6" id="KW-0746">Sphingolipid metabolism</keyword>
<dbReference type="InterPro" id="IPR045022">
    <property type="entry name" value="KDSR-like"/>
</dbReference>
<evidence type="ECO:0000256" key="1">
    <source>
        <dbReference type="ARBA" id="ARBA00004240"/>
    </source>
</evidence>
<evidence type="ECO:0000256" key="6">
    <source>
        <dbReference type="ARBA" id="ARBA00022919"/>
    </source>
</evidence>
<evidence type="ECO:0000256" key="5">
    <source>
        <dbReference type="ARBA" id="ARBA00022857"/>
    </source>
</evidence>
<accession>A0AAD9IH96</accession>
<evidence type="ECO:0000256" key="10">
    <source>
        <dbReference type="RuleBase" id="RU000363"/>
    </source>
</evidence>
<dbReference type="Gene3D" id="3.40.50.720">
    <property type="entry name" value="NAD(P)-binding Rossmann-like Domain"/>
    <property type="match status" value="1"/>
</dbReference>
<evidence type="ECO:0000256" key="8">
    <source>
        <dbReference type="ARBA" id="ARBA00023098"/>
    </source>
</evidence>
<evidence type="ECO:0000256" key="11">
    <source>
        <dbReference type="SAM" id="Phobius"/>
    </source>
</evidence>
<keyword evidence="14" id="KW-1185">Reference proteome</keyword>
<feature type="transmembrane region" description="Helical" evidence="11">
    <location>
        <begin position="267"/>
        <end position="288"/>
    </location>
</feature>
<dbReference type="PRINTS" id="PR00080">
    <property type="entry name" value="SDRFAMILY"/>
</dbReference>
<dbReference type="PANTHER" id="PTHR43550">
    <property type="entry name" value="3-KETODIHYDROSPHINGOSINE REDUCTASE"/>
    <property type="match status" value="1"/>
</dbReference>
<keyword evidence="5" id="KW-0521">NADP</keyword>
<evidence type="ECO:0000313" key="13">
    <source>
        <dbReference type="EMBL" id="KAK2077109.1"/>
    </source>
</evidence>
<comment type="pathway">
    <text evidence="2">Lipid metabolism; sphingolipid metabolism.</text>
</comment>
<dbReference type="FunFam" id="3.40.50.720:FF:000468">
    <property type="entry name" value="Short-chain dehydrogenase, putative"/>
    <property type="match status" value="1"/>
</dbReference>
<dbReference type="SMART" id="SM00822">
    <property type="entry name" value="PKS_KR"/>
    <property type="match status" value="1"/>
</dbReference>
<keyword evidence="11" id="KW-1133">Transmembrane helix</keyword>
<comment type="pathway">
    <text evidence="3">Sphingolipid metabolism.</text>
</comment>
<keyword evidence="4" id="KW-0256">Endoplasmic reticulum</keyword>
<evidence type="ECO:0000256" key="9">
    <source>
        <dbReference type="ARBA" id="ARBA00026112"/>
    </source>
</evidence>
<keyword evidence="11" id="KW-0812">Transmembrane</keyword>
<organism evidence="13 14">
    <name type="scientific">Prototheca wickerhamii</name>
    <dbReference type="NCBI Taxonomy" id="3111"/>
    <lineage>
        <taxon>Eukaryota</taxon>
        <taxon>Viridiplantae</taxon>
        <taxon>Chlorophyta</taxon>
        <taxon>core chlorophytes</taxon>
        <taxon>Trebouxiophyceae</taxon>
        <taxon>Chlorellales</taxon>
        <taxon>Chlorellaceae</taxon>
        <taxon>Prototheca</taxon>
    </lineage>
</organism>
<dbReference type="SUPFAM" id="SSF51735">
    <property type="entry name" value="NAD(P)-binding Rossmann-fold domains"/>
    <property type="match status" value="1"/>
</dbReference>
<sequence length="314" mass="33289">MWPKAKSTRFQGKHVLVTGGSKGIGYSLAKEALARGANVSILARNKEDLAKAALELEALGLGKVASAAADTTNADQLKAAIAAVEEALGPVDVLICNAGMCIPGLFTEAPVADYSRTMEVNYLGTVRTIKLVLPDMLARQQGHIVIVSSALAVCGFSGYTSYAPSKWALRGLADCLRNEVGPLLVATGVRVSIGYPPDTDTEGYQRENETKPRSCVAANAVLGSDLFPSERVARALWRGIARGAFHLPSPDPGQALLLDSMAGLSPGVLWAPLGALLAPVVRLVLAVLRVNMDRAVAKVRRTQEPLLTERVRRD</sequence>
<evidence type="ECO:0000256" key="7">
    <source>
        <dbReference type="ARBA" id="ARBA00023002"/>
    </source>
</evidence>
<gene>
    <name evidence="13" type="ORF">QBZ16_004743</name>
</gene>
<evidence type="ECO:0000256" key="2">
    <source>
        <dbReference type="ARBA" id="ARBA00004760"/>
    </source>
</evidence>
<dbReference type="InterPro" id="IPR036291">
    <property type="entry name" value="NAD(P)-bd_dom_sf"/>
</dbReference>
<keyword evidence="8" id="KW-0443">Lipid metabolism</keyword>
<feature type="domain" description="Ketoreductase" evidence="12">
    <location>
        <begin position="13"/>
        <end position="199"/>
    </location>
</feature>
<dbReference type="GO" id="GO:0006666">
    <property type="term" value="P:3-keto-sphinganine metabolic process"/>
    <property type="evidence" value="ECO:0007669"/>
    <property type="project" value="InterPro"/>
</dbReference>